<proteinExistence type="predicted"/>
<evidence type="ECO:0000313" key="3">
    <source>
        <dbReference type="Proteomes" id="UP000660745"/>
    </source>
</evidence>
<keyword evidence="1" id="KW-0732">Signal</keyword>
<dbReference type="Proteomes" id="UP000660745">
    <property type="component" value="Unassembled WGS sequence"/>
</dbReference>
<feature type="signal peptide" evidence="1">
    <location>
        <begin position="1"/>
        <end position="22"/>
    </location>
</feature>
<reference evidence="2" key="1">
    <citation type="journal article" date="2014" name="Int. J. Syst. Evol. Microbiol.">
        <title>Complete genome sequence of Corynebacterium casei LMG S-19264T (=DSM 44701T), isolated from a smear-ripened cheese.</title>
        <authorList>
            <consortium name="US DOE Joint Genome Institute (JGI-PGF)"/>
            <person name="Walter F."/>
            <person name="Albersmeier A."/>
            <person name="Kalinowski J."/>
            <person name="Ruckert C."/>
        </authorList>
    </citation>
    <scope>NUCLEOTIDE SEQUENCE</scope>
    <source>
        <strain evidence="2">CGMCC 4.7430</strain>
    </source>
</reference>
<comment type="caution">
    <text evidence="2">The sequence shown here is derived from an EMBL/GenBank/DDBJ whole genome shotgun (WGS) entry which is preliminary data.</text>
</comment>
<evidence type="ECO:0000256" key="1">
    <source>
        <dbReference type="SAM" id="SignalP"/>
    </source>
</evidence>
<keyword evidence="3" id="KW-1185">Reference proteome</keyword>
<feature type="chain" id="PRO_5037079650" evidence="1">
    <location>
        <begin position="23"/>
        <end position="164"/>
    </location>
</feature>
<reference evidence="2" key="2">
    <citation type="submission" date="2020-09" db="EMBL/GenBank/DDBJ databases">
        <authorList>
            <person name="Sun Q."/>
            <person name="Zhou Y."/>
        </authorList>
    </citation>
    <scope>NUCLEOTIDE SEQUENCE</scope>
    <source>
        <strain evidence="2">CGMCC 4.7430</strain>
    </source>
</reference>
<organism evidence="2 3">
    <name type="scientific">Nonomuraea glycinis</name>
    <dbReference type="NCBI Taxonomy" id="2047744"/>
    <lineage>
        <taxon>Bacteria</taxon>
        <taxon>Bacillati</taxon>
        <taxon>Actinomycetota</taxon>
        <taxon>Actinomycetes</taxon>
        <taxon>Streptosporangiales</taxon>
        <taxon>Streptosporangiaceae</taxon>
        <taxon>Nonomuraea</taxon>
    </lineage>
</organism>
<name>A0A918E784_9ACTN</name>
<protein>
    <submittedName>
        <fullName evidence="2">Uncharacterized protein</fullName>
    </submittedName>
</protein>
<dbReference type="AlphaFoldDB" id="A0A918E784"/>
<dbReference type="EMBL" id="BMNK01000007">
    <property type="protein sequence ID" value="GGP08952.1"/>
    <property type="molecule type" value="Genomic_DNA"/>
</dbReference>
<evidence type="ECO:0000313" key="2">
    <source>
        <dbReference type="EMBL" id="GGP08952.1"/>
    </source>
</evidence>
<sequence>MMRRLAAGVAAAALGATVLAGAAAPAMASSANDGGHTSLSFDVNPEPAWRGQPVTVSGRLSVRCDEDYIKGFVVVHHANHCADEGSWDRLSWKSIAILFQPAGSGQWHHVKSVKTGRDGSFETRVRAYESGTWRAVFEGSRHLESSTATDWVKVIGHHRNRHHH</sequence>
<accession>A0A918E784</accession>
<gene>
    <name evidence="2" type="ORF">GCM10012278_42610</name>
</gene>
<dbReference type="RefSeq" id="WP_189140428.1">
    <property type="nucleotide sequence ID" value="NZ_BMNK01000007.1"/>
</dbReference>